<dbReference type="EMBL" id="BACI01000117">
    <property type="protein sequence ID" value="GAA14872.1"/>
    <property type="molecule type" value="Genomic_DNA"/>
</dbReference>
<comment type="catalytic activity">
    <reaction evidence="22">
        <text>dodecanoyl-CoA + H2O = dodecanoate + CoA + H(+)</text>
        <dbReference type="Rhea" id="RHEA:30135"/>
        <dbReference type="ChEBI" id="CHEBI:15377"/>
        <dbReference type="ChEBI" id="CHEBI:15378"/>
        <dbReference type="ChEBI" id="CHEBI:18262"/>
        <dbReference type="ChEBI" id="CHEBI:57287"/>
        <dbReference type="ChEBI" id="CHEBI:57375"/>
    </reaction>
    <physiologicalReaction direction="left-to-right" evidence="22">
        <dbReference type="Rhea" id="RHEA:30136"/>
    </physiologicalReaction>
</comment>
<comment type="caution">
    <text evidence="25">The sequence shown here is derived from an EMBL/GenBank/DDBJ whole genome shotgun (WGS) entry which is preliminary data.</text>
</comment>
<comment type="catalytic activity">
    <reaction evidence="19">
        <text>octanoyl-CoA + H2O = octanoate + CoA + H(+)</text>
        <dbReference type="Rhea" id="RHEA:30143"/>
        <dbReference type="ChEBI" id="CHEBI:15377"/>
        <dbReference type="ChEBI" id="CHEBI:15378"/>
        <dbReference type="ChEBI" id="CHEBI:25646"/>
        <dbReference type="ChEBI" id="CHEBI:57287"/>
        <dbReference type="ChEBI" id="CHEBI:57386"/>
    </reaction>
    <physiologicalReaction direction="left-to-right" evidence="19">
        <dbReference type="Rhea" id="RHEA:30144"/>
    </physiologicalReaction>
</comment>
<proteinExistence type="inferred from homology"/>
<gene>
    <name evidence="25" type="ORF">GOALK_117_01040</name>
</gene>
<feature type="domain" description="Thioesterase" evidence="24">
    <location>
        <begin position="123"/>
        <end position="189"/>
    </location>
</feature>
<keyword evidence="4" id="KW-1003">Cell membrane</keyword>
<keyword evidence="8" id="KW-0276">Fatty acid metabolism</keyword>
<dbReference type="Gene3D" id="3.10.129.10">
    <property type="entry name" value="Hotdog Thioesterase"/>
    <property type="match status" value="1"/>
</dbReference>
<evidence type="ECO:0000256" key="6">
    <source>
        <dbReference type="ARBA" id="ARBA00022703"/>
    </source>
</evidence>
<evidence type="ECO:0000256" key="2">
    <source>
        <dbReference type="ARBA" id="ARBA00004496"/>
    </source>
</evidence>
<evidence type="ECO:0000256" key="22">
    <source>
        <dbReference type="ARBA" id="ARBA00048074"/>
    </source>
</evidence>
<evidence type="ECO:0000256" key="16">
    <source>
        <dbReference type="ARBA" id="ARBA00038848"/>
    </source>
</evidence>
<evidence type="ECO:0000256" key="10">
    <source>
        <dbReference type="ARBA" id="ARBA00023098"/>
    </source>
</evidence>
<dbReference type="GO" id="GO:0006631">
    <property type="term" value="P:fatty acid metabolic process"/>
    <property type="evidence" value="ECO:0007669"/>
    <property type="project" value="UniProtKB-KW"/>
</dbReference>
<dbReference type="GO" id="GO:0005737">
    <property type="term" value="C:cytoplasm"/>
    <property type="evidence" value="ECO:0007669"/>
    <property type="project" value="UniProtKB-SubCell"/>
</dbReference>
<evidence type="ECO:0000256" key="19">
    <source>
        <dbReference type="ARBA" id="ARBA00047588"/>
    </source>
</evidence>
<evidence type="ECO:0000256" key="5">
    <source>
        <dbReference type="ARBA" id="ARBA00022490"/>
    </source>
</evidence>
<evidence type="ECO:0000256" key="7">
    <source>
        <dbReference type="ARBA" id="ARBA00022801"/>
    </source>
</evidence>
<keyword evidence="10" id="KW-0443">Lipid metabolism</keyword>
<comment type="catalytic activity">
    <reaction evidence="21">
        <text>decanoyl-CoA + H2O = decanoate + CoA + H(+)</text>
        <dbReference type="Rhea" id="RHEA:40059"/>
        <dbReference type="ChEBI" id="CHEBI:15377"/>
        <dbReference type="ChEBI" id="CHEBI:15378"/>
        <dbReference type="ChEBI" id="CHEBI:27689"/>
        <dbReference type="ChEBI" id="CHEBI:57287"/>
        <dbReference type="ChEBI" id="CHEBI:61430"/>
    </reaction>
    <physiologicalReaction direction="left-to-right" evidence="21">
        <dbReference type="Rhea" id="RHEA:40060"/>
    </physiologicalReaction>
</comment>
<comment type="catalytic activity">
    <reaction evidence="20">
        <text>hexadecanoyl-CoA + H2O = hexadecanoate + CoA + H(+)</text>
        <dbReference type="Rhea" id="RHEA:16645"/>
        <dbReference type="ChEBI" id="CHEBI:7896"/>
        <dbReference type="ChEBI" id="CHEBI:15377"/>
        <dbReference type="ChEBI" id="CHEBI:15378"/>
        <dbReference type="ChEBI" id="CHEBI:57287"/>
        <dbReference type="ChEBI" id="CHEBI:57379"/>
        <dbReference type="EC" id="3.1.2.2"/>
    </reaction>
    <physiologicalReaction direction="left-to-right" evidence="20">
        <dbReference type="Rhea" id="RHEA:16646"/>
    </physiologicalReaction>
</comment>
<evidence type="ECO:0000256" key="17">
    <source>
        <dbReference type="ARBA" id="ARBA00040123"/>
    </source>
</evidence>
<dbReference type="CDD" id="cd03443">
    <property type="entry name" value="PaaI_thioesterase"/>
    <property type="match status" value="1"/>
</dbReference>
<comment type="subcellular location">
    <subcellularLocation>
        <location evidence="3">Cell projection</location>
        <location evidence="3">Ruffle membrane</location>
    </subcellularLocation>
    <subcellularLocation>
        <location evidence="2">Cytoplasm</location>
    </subcellularLocation>
    <subcellularLocation>
        <location evidence="1">Membrane</location>
        <topology evidence="1">Peripheral membrane protein</topology>
    </subcellularLocation>
</comment>
<keyword evidence="11" id="KW-0472">Membrane</keyword>
<dbReference type="Pfam" id="PF03061">
    <property type="entry name" value="4HBT"/>
    <property type="match status" value="1"/>
</dbReference>
<evidence type="ECO:0000256" key="18">
    <source>
        <dbReference type="ARBA" id="ARBA00043210"/>
    </source>
</evidence>
<keyword evidence="12" id="KW-0966">Cell projection</keyword>
<evidence type="ECO:0000256" key="23">
    <source>
        <dbReference type="ARBA" id="ARBA00048180"/>
    </source>
</evidence>
<evidence type="ECO:0000256" key="12">
    <source>
        <dbReference type="ARBA" id="ARBA00023273"/>
    </source>
</evidence>
<dbReference type="InterPro" id="IPR029069">
    <property type="entry name" value="HotDog_dom_sf"/>
</dbReference>
<comment type="catalytic activity">
    <reaction evidence="23">
        <text>tetradecanoyl-CoA + H2O = tetradecanoate + CoA + H(+)</text>
        <dbReference type="Rhea" id="RHEA:40119"/>
        <dbReference type="ChEBI" id="CHEBI:15377"/>
        <dbReference type="ChEBI" id="CHEBI:15378"/>
        <dbReference type="ChEBI" id="CHEBI:30807"/>
        <dbReference type="ChEBI" id="CHEBI:57287"/>
        <dbReference type="ChEBI" id="CHEBI:57385"/>
    </reaction>
    <physiologicalReaction direction="left-to-right" evidence="23">
        <dbReference type="Rhea" id="RHEA:40120"/>
    </physiologicalReaction>
</comment>
<comment type="similarity">
    <text evidence="15">Belongs to the THEM4/THEM5 thioesterase family.</text>
</comment>
<dbReference type="GO" id="GO:0016787">
    <property type="term" value="F:hydrolase activity"/>
    <property type="evidence" value="ECO:0007669"/>
    <property type="project" value="UniProtKB-KW"/>
</dbReference>
<dbReference type="PANTHER" id="PTHR12418:SF19">
    <property type="entry name" value="ACYL-COENZYME A THIOESTERASE THEM4"/>
    <property type="match status" value="1"/>
</dbReference>
<protein>
    <recommendedName>
        <fullName evidence="17">Acyl-coenzyme A thioesterase THEM4</fullName>
        <ecNumber evidence="16">3.1.2.2</ecNumber>
    </recommendedName>
    <alternativeName>
        <fullName evidence="18">Thioesterase superfamily member 4</fullName>
    </alternativeName>
</protein>
<dbReference type="EC" id="3.1.2.2" evidence="16"/>
<dbReference type="SUPFAM" id="SSF54637">
    <property type="entry name" value="Thioesterase/thiol ester dehydrase-isomerase"/>
    <property type="match status" value="1"/>
</dbReference>
<dbReference type="STRING" id="1027371.GOALK_117_01040"/>
<evidence type="ECO:0000313" key="25">
    <source>
        <dbReference type="EMBL" id="GAA14872.1"/>
    </source>
</evidence>
<dbReference type="InterPro" id="IPR052365">
    <property type="entry name" value="THEM4/THEM5_acyl-CoA_thioest"/>
</dbReference>
<dbReference type="InterPro" id="IPR006683">
    <property type="entry name" value="Thioestr_dom"/>
</dbReference>
<evidence type="ECO:0000256" key="4">
    <source>
        <dbReference type="ARBA" id="ARBA00022475"/>
    </source>
</evidence>
<evidence type="ECO:0000256" key="20">
    <source>
        <dbReference type="ARBA" id="ARBA00047734"/>
    </source>
</evidence>
<keyword evidence="7" id="KW-0378">Hydrolase</keyword>
<dbReference type="AlphaFoldDB" id="F9W1Y3"/>
<evidence type="ECO:0000256" key="8">
    <source>
        <dbReference type="ARBA" id="ARBA00022832"/>
    </source>
</evidence>
<evidence type="ECO:0000313" key="26">
    <source>
        <dbReference type="Proteomes" id="UP000003558"/>
    </source>
</evidence>
<keyword evidence="9" id="KW-0809">Transit peptide</keyword>
<keyword evidence="5" id="KW-0963">Cytoplasm</keyword>
<evidence type="ECO:0000256" key="1">
    <source>
        <dbReference type="ARBA" id="ARBA00004170"/>
    </source>
</evidence>
<comment type="catalytic activity">
    <reaction evidence="13">
        <text>(5Z,8Z,11Z,14Z)-eicosatetraenoyl-CoA + H2O = (5Z,8Z,11Z,14Z)-eicosatetraenoate + CoA + H(+)</text>
        <dbReference type="Rhea" id="RHEA:40151"/>
        <dbReference type="ChEBI" id="CHEBI:15377"/>
        <dbReference type="ChEBI" id="CHEBI:15378"/>
        <dbReference type="ChEBI" id="CHEBI:32395"/>
        <dbReference type="ChEBI" id="CHEBI:57287"/>
        <dbReference type="ChEBI" id="CHEBI:57368"/>
    </reaction>
    <physiologicalReaction direction="left-to-right" evidence="13">
        <dbReference type="Rhea" id="RHEA:40152"/>
    </physiologicalReaction>
</comment>
<dbReference type="eggNOG" id="COG2050">
    <property type="taxonomic scope" value="Bacteria"/>
</dbReference>
<name>F9W1Y3_9ACTN</name>
<evidence type="ECO:0000256" key="14">
    <source>
        <dbReference type="ARBA" id="ARBA00037002"/>
    </source>
</evidence>
<evidence type="ECO:0000256" key="15">
    <source>
        <dbReference type="ARBA" id="ARBA00038456"/>
    </source>
</evidence>
<sequence length="222" mass="23835">MKPMSGYIQEDIDPEELAHRSELASSIAGSVRELIDATVRTEVGEADIAEARRLIEAATEILRRDQLPGAYGIRFNSDGTKRSWGNAILGRRNPIAPPVELHHESEFSWTEVELGAAYEGPAGLVHGGVLALILDQLLGSTAEFQGVPGMTGTLSVRYRSATPLGKIRGEARVDRVEGVKTFVTGTISSNGKVSAEAEGIFILPKWARGEVSDVLRKSVGEG</sequence>
<evidence type="ECO:0000256" key="11">
    <source>
        <dbReference type="ARBA" id="ARBA00023136"/>
    </source>
</evidence>
<accession>F9W1Y3</accession>
<evidence type="ECO:0000256" key="9">
    <source>
        <dbReference type="ARBA" id="ARBA00022946"/>
    </source>
</evidence>
<evidence type="ECO:0000256" key="3">
    <source>
        <dbReference type="ARBA" id="ARBA00004632"/>
    </source>
</evidence>
<dbReference type="Proteomes" id="UP000003558">
    <property type="component" value="Unassembled WGS sequence"/>
</dbReference>
<reference evidence="25 26" key="1">
    <citation type="submission" date="2011-05" db="EMBL/GenBank/DDBJ databases">
        <title>Whole genome shotgun sequence of Gordonia alkanivorans NBRC 16433.</title>
        <authorList>
            <person name="Hosoyama A."/>
            <person name="Nakamura S."/>
            <person name="Takarada H."/>
            <person name="Tsuchikane K."/>
            <person name="Yamazaki S."/>
            <person name="Fujita N."/>
        </authorList>
    </citation>
    <scope>NUCLEOTIDE SEQUENCE [LARGE SCALE GENOMIC DNA]</scope>
    <source>
        <strain evidence="25 26">NBRC 16433</strain>
    </source>
</reference>
<keyword evidence="6" id="KW-0053">Apoptosis</keyword>
<comment type="catalytic activity">
    <reaction evidence="14">
        <text>(9Z)-octadecenoyl-CoA + H2O = (9Z)-octadecenoate + CoA + H(+)</text>
        <dbReference type="Rhea" id="RHEA:40139"/>
        <dbReference type="ChEBI" id="CHEBI:15377"/>
        <dbReference type="ChEBI" id="CHEBI:15378"/>
        <dbReference type="ChEBI" id="CHEBI:30823"/>
        <dbReference type="ChEBI" id="CHEBI:57287"/>
        <dbReference type="ChEBI" id="CHEBI:57387"/>
    </reaction>
    <physiologicalReaction direction="left-to-right" evidence="14">
        <dbReference type="Rhea" id="RHEA:40140"/>
    </physiologicalReaction>
</comment>
<organism evidence="25 26">
    <name type="scientific">Gordonia alkanivorans NBRC 16433</name>
    <dbReference type="NCBI Taxonomy" id="1027371"/>
    <lineage>
        <taxon>Bacteria</taxon>
        <taxon>Bacillati</taxon>
        <taxon>Actinomycetota</taxon>
        <taxon>Actinomycetes</taxon>
        <taxon>Mycobacteriales</taxon>
        <taxon>Gordoniaceae</taxon>
        <taxon>Gordonia</taxon>
    </lineage>
</organism>
<evidence type="ECO:0000256" key="21">
    <source>
        <dbReference type="ARBA" id="ARBA00047969"/>
    </source>
</evidence>
<evidence type="ECO:0000256" key="13">
    <source>
        <dbReference type="ARBA" id="ARBA00035852"/>
    </source>
</evidence>
<dbReference type="GO" id="GO:0016020">
    <property type="term" value="C:membrane"/>
    <property type="evidence" value="ECO:0007669"/>
    <property type="project" value="UniProtKB-SubCell"/>
</dbReference>
<evidence type="ECO:0000259" key="24">
    <source>
        <dbReference type="Pfam" id="PF03061"/>
    </source>
</evidence>
<dbReference type="PANTHER" id="PTHR12418">
    <property type="entry name" value="ACYL-COENZYME A THIOESTERASE THEM4"/>
    <property type="match status" value="1"/>
</dbReference>